<gene>
    <name evidence="1" type="ORF">HLV39_00740</name>
</gene>
<accession>A0A851HVJ2</accession>
<proteinExistence type="predicted"/>
<name>A0A851HVJ2_9GAMM</name>
<comment type="caution">
    <text evidence="1">The sequence shown here is derived from an EMBL/GenBank/DDBJ whole genome shotgun (WGS) entry which is preliminary data.</text>
</comment>
<dbReference type="EMBL" id="JABEVQ010000001">
    <property type="protein sequence ID" value="NWN90021.1"/>
    <property type="molecule type" value="Genomic_DNA"/>
</dbReference>
<dbReference type="AlphaFoldDB" id="A0A851HVJ2"/>
<dbReference type="Proteomes" id="UP000536442">
    <property type="component" value="Unassembled WGS sequence"/>
</dbReference>
<protein>
    <submittedName>
        <fullName evidence="1">Uncharacterized protein</fullName>
    </submittedName>
</protein>
<keyword evidence="2" id="KW-1185">Reference proteome</keyword>
<evidence type="ECO:0000313" key="2">
    <source>
        <dbReference type="Proteomes" id="UP000536442"/>
    </source>
</evidence>
<sequence>MTDAELAEKRGGFMLDRFEIAIGLEQRVSVNGDLQVINSWRIPDIGDVNSYAHALESMPVLDAISGTGDGALITSGVLNSGSWMTLIQNNVDGAVIQNMQQLNIELNNLGQAWRVPRNVQDSLLSLPGR</sequence>
<evidence type="ECO:0000313" key="1">
    <source>
        <dbReference type="EMBL" id="NWN90021.1"/>
    </source>
</evidence>
<organism evidence="1 2">
    <name type="scientific">Marinobacter adhaerens</name>
    <dbReference type="NCBI Taxonomy" id="1033846"/>
    <lineage>
        <taxon>Bacteria</taxon>
        <taxon>Pseudomonadati</taxon>
        <taxon>Pseudomonadota</taxon>
        <taxon>Gammaproteobacteria</taxon>
        <taxon>Pseudomonadales</taxon>
        <taxon>Marinobacteraceae</taxon>
        <taxon>Marinobacter</taxon>
    </lineage>
</organism>
<reference evidence="1 2" key="1">
    <citation type="submission" date="2020-03" db="EMBL/GenBank/DDBJ databases">
        <title>Metagenomic, metatranscriptomic, and metabolomic analyses revealed the key microbes and metabolic features during the fermentation of ganjang, Korean traditional soy sauce.</title>
        <authorList>
            <person name="Chun B.H."/>
            <person name="Jeon C.O."/>
        </authorList>
    </citation>
    <scope>NUCLEOTIDE SEQUENCE [LARGE SCALE GENOMIC DNA]</scope>
    <source>
        <strain evidence="1 2">KG14</strain>
    </source>
</reference>